<keyword evidence="8" id="KW-0807">Transducer</keyword>
<gene>
    <name evidence="10" type="ORF">E2986_11732</name>
</gene>
<feature type="transmembrane region" description="Helical" evidence="9">
    <location>
        <begin position="648"/>
        <end position="668"/>
    </location>
</feature>
<feature type="transmembrane region" description="Helical" evidence="9">
    <location>
        <begin position="64"/>
        <end position="89"/>
    </location>
</feature>
<dbReference type="GO" id="GO:0007165">
    <property type="term" value="P:signal transduction"/>
    <property type="evidence" value="ECO:0007669"/>
    <property type="project" value="UniProtKB-KW"/>
</dbReference>
<accession>A0A833SCS8</accession>
<evidence type="ECO:0000313" key="10">
    <source>
        <dbReference type="EMBL" id="KAF3424653.1"/>
    </source>
</evidence>
<dbReference type="GO" id="GO:0005549">
    <property type="term" value="F:odorant binding"/>
    <property type="evidence" value="ECO:0007669"/>
    <property type="project" value="InterPro"/>
</dbReference>
<feature type="transmembrane region" description="Helical" evidence="9">
    <location>
        <begin position="499"/>
        <end position="524"/>
    </location>
</feature>
<dbReference type="PANTHER" id="PTHR21137">
    <property type="entry name" value="ODORANT RECEPTOR"/>
    <property type="match status" value="1"/>
</dbReference>
<dbReference type="Pfam" id="PF02949">
    <property type="entry name" value="7tm_6"/>
    <property type="match status" value="5"/>
</dbReference>
<evidence type="ECO:0000256" key="6">
    <source>
        <dbReference type="ARBA" id="ARBA00023136"/>
    </source>
</evidence>
<reference evidence="10" key="1">
    <citation type="submission" date="2019-11" db="EMBL/GenBank/DDBJ databases">
        <title>The nuclear and mitochondrial genomes of Frieseomelitta varia - a highly eusocial stingless bee (Meliponini) with a permanently sterile worker caste.</title>
        <authorList>
            <person name="Freitas F.C.P."/>
            <person name="Lourenco A.P."/>
            <person name="Nunes F.M.F."/>
            <person name="Paschoal A.R."/>
            <person name="Abreu F.C.P."/>
            <person name="Barbin F.O."/>
            <person name="Bataglia L."/>
            <person name="Cardoso-Junior C.A.M."/>
            <person name="Cervoni M.S."/>
            <person name="Silva S.R."/>
            <person name="Dalarmi F."/>
            <person name="Del Lama M.A."/>
            <person name="Depintor T.S."/>
            <person name="Ferreira K.M."/>
            <person name="Goria P.S."/>
            <person name="Jaskot M.C."/>
            <person name="Lago D.C."/>
            <person name="Luna-Lucena D."/>
            <person name="Moda L.M."/>
            <person name="Nascimento L."/>
            <person name="Pedrino M."/>
            <person name="Rabico F.O."/>
            <person name="Sanches F.C."/>
            <person name="Santos D.E."/>
            <person name="Santos C.G."/>
            <person name="Vieira J."/>
            <person name="Lopes T.F."/>
            <person name="Barchuk A.R."/>
            <person name="Hartfelder K."/>
            <person name="Simoes Z.L.P."/>
            <person name="Bitondi M.M.G."/>
            <person name="Pinheiro D.G."/>
        </authorList>
    </citation>
    <scope>NUCLEOTIDE SEQUENCE</scope>
    <source>
        <strain evidence="10">USP_RPSP 00005682</strain>
        <tissue evidence="10">Whole individual</tissue>
    </source>
</reference>
<dbReference type="GO" id="GO:0004984">
    <property type="term" value="F:olfactory receptor activity"/>
    <property type="evidence" value="ECO:0007669"/>
    <property type="project" value="InterPro"/>
</dbReference>
<evidence type="ECO:0000313" key="11">
    <source>
        <dbReference type="Proteomes" id="UP000655588"/>
    </source>
</evidence>
<proteinExistence type="predicted"/>
<feature type="transmembrane region" description="Helical" evidence="9">
    <location>
        <begin position="1312"/>
        <end position="1334"/>
    </location>
</feature>
<keyword evidence="4" id="KW-0552">Olfaction</keyword>
<keyword evidence="11" id="KW-1185">Reference proteome</keyword>
<name>A0A833SCS8_9HYME</name>
<feature type="transmembrane region" description="Helical" evidence="9">
    <location>
        <begin position="1460"/>
        <end position="1486"/>
    </location>
</feature>
<evidence type="ECO:0000256" key="9">
    <source>
        <dbReference type="SAM" id="Phobius"/>
    </source>
</evidence>
<feature type="transmembrane region" description="Helical" evidence="9">
    <location>
        <begin position="1402"/>
        <end position="1425"/>
    </location>
</feature>
<evidence type="ECO:0000256" key="2">
    <source>
        <dbReference type="ARBA" id="ARBA00022606"/>
    </source>
</evidence>
<dbReference type="Proteomes" id="UP000655588">
    <property type="component" value="Unassembled WGS sequence"/>
</dbReference>
<feature type="transmembrane region" description="Helical" evidence="9">
    <location>
        <begin position="593"/>
        <end position="615"/>
    </location>
</feature>
<keyword evidence="7" id="KW-0675">Receptor</keyword>
<feature type="transmembrane region" description="Helical" evidence="9">
    <location>
        <begin position="995"/>
        <end position="1017"/>
    </location>
</feature>
<feature type="transmembrane region" description="Helical" evidence="9">
    <location>
        <begin position="1544"/>
        <end position="1564"/>
    </location>
</feature>
<feature type="transmembrane region" description="Helical" evidence="9">
    <location>
        <begin position="213"/>
        <end position="233"/>
    </location>
</feature>
<dbReference type="GO" id="GO:0005886">
    <property type="term" value="C:plasma membrane"/>
    <property type="evidence" value="ECO:0007669"/>
    <property type="project" value="TreeGrafter"/>
</dbReference>
<feature type="transmembrane region" description="Helical" evidence="9">
    <location>
        <begin position="536"/>
        <end position="553"/>
    </location>
</feature>
<keyword evidence="6 9" id="KW-0472">Membrane</keyword>
<evidence type="ECO:0008006" key="12">
    <source>
        <dbReference type="Google" id="ProtNLM"/>
    </source>
</evidence>
<feature type="transmembrane region" description="Helical" evidence="9">
    <location>
        <begin position="1050"/>
        <end position="1077"/>
    </location>
</feature>
<keyword evidence="2" id="KW-0716">Sensory transduction</keyword>
<dbReference type="InterPro" id="IPR004117">
    <property type="entry name" value="7tm6_olfct_rcpt"/>
</dbReference>
<feature type="transmembrane region" description="Helical" evidence="9">
    <location>
        <begin position="158"/>
        <end position="181"/>
    </location>
</feature>
<evidence type="ECO:0000256" key="8">
    <source>
        <dbReference type="ARBA" id="ARBA00023224"/>
    </source>
</evidence>
<organism evidence="10 11">
    <name type="scientific">Frieseomelitta varia</name>
    <dbReference type="NCBI Taxonomy" id="561572"/>
    <lineage>
        <taxon>Eukaryota</taxon>
        <taxon>Metazoa</taxon>
        <taxon>Ecdysozoa</taxon>
        <taxon>Arthropoda</taxon>
        <taxon>Hexapoda</taxon>
        <taxon>Insecta</taxon>
        <taxon>Pterygota</taxon>
        <taxon>Neoptera</taxon>
        <taxon>Endopterygota</taxon>
        <taxon>Hymenoptera</taxon>
        <taxon>Apocrita</taxon>
        <taxon>Aculeata</taxon>
        <taxon>Apoidea</taxon>
        <taxon>Anthophila</taxon>
        <taxon>Apidae</taxon>
        <taxon>Frieseomelitta</taxon>
    </lineage>
</organism>
<dbReference type="EMBL" id="WNWW01000455">
    <property type="protein sequence ID" value="KAF3424653.1"/>
    <property type="molecule type" value="Genomic_DNA"/>
</dbReference>
<evidence type="ECO:0000256" key="3">
    <source>
        <dbReference type="ARBA" id="ARBA00022692"/>
    </source>
</evidence>
<feature type="transmembrane region" description="Helical" evidence="9">
    <location>
        <begin position="1161"/>
        <end position="1183"/>
    </location>
</feature>
<feature type="transmembrane region" description="Helical" evidence="9">
    <location>
        <begin position="901"/>
        <end position="926"/>
    </location>
</feature>
<evidence type="ECO:0000256" key="5">
    <source>
        <dbReference type="ARBA" id="ARBA00022989"/>
    </source>
</evidence>
<evidence type="ECO:0000256" key="1">
    <source>
        <dbReference type="ARBA" id="ARBA00004141"/>
    </source>
</evidence>
<evidence type="ECO:0000256" key="4">
    <source>
        <dbReference type="ARBA" id="ARBA00022725"/>
    </source>
</evidence>
<comment type="caution">
    <text evidence="10">The sequence shown here is derived from an EMBL/GenBank/DDBJ whole genome shotgun (WGS) entry which is preliminary data.</text>
</comment>
<feature type="transmembrane region" description="Helical" evidence="9">
    <location>
        <begin position="767"/>
        <end position="789"/>
    </location>
</feature>
<keyword evidence="3 9" id="KW-0812">Transmembrane</keyword>
<feature type="transmembrane region" description="Helical" evidence="9">
    <location>
        <begin position="101"/>
        <end position="120"/>
    </location>
</feature>
<feature type="transmembrane region" description="Helical" evidence="9">
    <location>
        <begin position="738"/>
        <end position="761"/>
    </location>
</feature>
<comment type="subcellular location">
    <subcellularLocation>
        <location evidence="1">Membrane</location>
        <topology evidence="1">Multi-pass membrane protein</topology>
    </subcellularLocation>
</comment>
<protein>
    <recommendedName>
        <fullName evidence="12">Odorant receptor</fullName>
    </recommendedName>
</protein>
<dbReference type="PANTHER" id="PTHR21137:SF42">
    <property type="entry name" value="ODORANT RECEPTOR 83A"/>
    <property type="match status" value="1"/>
</dbReference>
<feature type="transmembrane region" description="Helical" evidence="9">
    <location>
        <begin position="1340"/>
        <end position="1361"/>
    </location>
</feature>
<keyword evidence="5 9" id="KW-1133">Transmembrane helix</keyword>
<feature type="transmembrane region" description="Helical" evidence="9">
    <location>
        <begin position="1576"/>
        <end position="1600"/>
    </location>
</feature>
<sequence>MKFTAGRIVYISLATFGNVVDGQLRNVHYENDIHYTLQFCEWLLKLVGVWPLVNSHTRSKLQQLVSIVLISTCFSSILFIVLPTFHHIFFVEKNTDIKVKMIGPVSFCVSSAIKYCYLGMKGHFLERCIQHVRKDWKTVHDPNYRTIMLKYATVSRKLITVCASFLYSGVLLFHTVMQFLAKEESGENSTFRPLAYPGPDPILDSQSSPTYEIVFSIHCFTGLIMCSITMLAYSLAATFVTHICGQIQIQIARLHDLVNSKQRKCVGPDPLSIIVHDHADILRNTFRNTNSPQMLKNQECGYFRFSRNVEEAMREVFFAQIVEATMNMCLLEYYCIMVKKLNPYVFVLIQINSRLLEPVIRKIFQAWRNNDVVTAMTCATLLISYTFNIFVFCYVGELLSDQCRQIGEYSYKIGWYNLPAKNAYDLILLISVSQYPPKLTAGKIIDLSFDTFSSVSLHLCSSISTNDIHYTLQMCEWLLKLVGVWPLVNSHTRSKLQQVLSIVLMSTCFSSILFIVLPSFHYIFFVEKNTDMKVKLIGPFSFCFSSVIKYCYLGTKGHFFKRCIQHVRKDWKTVHDPNYRTIMLKYATVSRKLITVCASFLYSGVLLFHTVMQFLSKEKNAENNTFRPLAYPGYDSFLDTQSSPTYEIMFSVHCFTGMIMCSITMLAYSLAATFVTHICGQIQIQIARLHDLVESKLRKDLEPDLLSVIVHDHAEILRRQDCGYFRFSRNVEEALREVFFAQIIEATMNMCLLEYYCIMAWRNNDVVTVMTCATLLISFTFNVFIFCYVGEILSEQCRQIGEYSYKIRWYNLPAKNACDLILLISVSQYPPKLTAGKIIELSLDTFSSVSLHFVPVPVNCQLKNVHYENDIHYTLQLCKWLLKPIGVWPLVNNRASKLEQLVSIVLMTTCFSSLLFIVLPSFHHIFFVEKNTHIKVKLLGPVGFCFSSTIKYCCLGLKGPFFERCIQHVRKDWKTVHDPNYRTIMLKYATVSRKLITVCAAFLYSGGMSYHTVVQFLSKDRRGKNYTYRPLAYPSPDSILDTQSSPTYEIVFFLHCFAAMIMYSVTTVAYSLAAIFVTHICGQIQIQIARLHDLVKSKEREGGERDPLSVIVHDHVEILRFSKNAEEALREICLAEIVESTIIMCLLEYYCMVEWRNNDAIAIMTYFTLLISFTFNIFIFCYIGELLSEQCRQIGINSYKIEWYNLPAKNAYDLILLISISQYPPRLTAGKIIDLSLNTFSSVSSKNVINLSELTANIVSPLPTNMHHADQPRNPHYEDDIVCVTKHSRWILNSIGIWPAVLEGVGKFLPRIAIGLSNLVLFFTVLQCVLHILLEQKDPLLRLRLLGFACYSLVSLMKYWALTVRKPKIKRCIEQMHADWKQVEFQRDRTLMLKYGKIGRDLTIYSTAFMYSGSICYVTIMQYAIGRQSRMDDNNQTIRVLVYPTYSGFFDVQKTPIYEIVYVFQCICTFMLNTVTAGCCALAALFATHACGQIDIVISQLNDLVEGKFAKKNCNPDDRLTEIVQHHIRIIKFSATVETVLQEVCFFEFIGSTFVICLLEYYCITDWQQSNNIGLATYSMLLISLTFNMFLLCYIGDLLIEKSTNVGMSCCTIDWYRLPVKTIQDLILIIAVSNNPVKISAGGIVCLSLSTFGSVDAHATLMSNNRFPSSVHARDTISANSTTLQSMPAGRRKQSFSSCPRTCTHPFGITPINREIQTTRRTSFT</sequence>
<evidence type="ECO:0000256" key="7">
    <source>
        <dbReference type="ARBA" id="ARBA00023170"/>
    </source>
</evidence>